<reference evidence="6 7" key="1">
    <citation type="submission" date="2016-10" db="EMBL/GenBank/DDBJ databases">
        <authorList>
            <person name="de Groot N.N."/>
        </authorList>
    </citation>
    <scope>NUCLEOTIDE SEQUENCE [LARGE SCALE GENOMIC DNA]</scope>
    <source>
        <strain>J11</strain>
        <strain evidence="7">PG 39</strain>
    </source>
</reference>
<dbReference type="AlphaFoldDB" id="A0A1I2SF10"/>
<evidence type="ECO:0000256" key="3">
    <source>
        <dbReference type="ARBA" id="ARBA00022989"/>
    </source>
</evidence>
<feature type="transmembrane region" description="Helical" evidence="5">
    <location>
        <begin position="190"/>
        <end position="209"/>
    </location>
</feature>
<dbReference type="OrthoDB" id="958273at2"/>
<feature type="transmembrane region" description="Helical" evidence="5">
    <location>
        <begin position="294"/>
        <end position="315"/>
    </location>
</feature>
<dbReference type="InterPro" id="IPR004695">
    <property type="entry name" value="SLAC1/Mae1/Ssu1/TehA"/>
</dbReference>
<keyword evidence="3 5" id="KW-1133">Transmembrane helix</keyword>
<keyword evidence="2 5" id="KW-0812">Transmembrane</keyword>
<protein>
    <submittedName>
        <fullName evidence="6">Tellurite resistance protein TehA</fullName>
    </submittedName>
</protein>
<dbReference type="InterPro" id="IPR038665">
    <property type="entry name" value="Voltage-dep_anion_channel_sf"/>
</dbReference>
<sequence length="324" mass="35031">MTLKIERPQLPPAGPAWAGSLMGTSIAATLSHVHHFELLGDVMVVLATAILLVIIFGFLKYRNPHFHQEFMGPWGMTSMGILAWGAAMTSLTGHWSVQAYAWIIGTALGVVVCLNQLRKFHGAPTFLWGLALVAPMVGATVGGQLAQSGFFSESTSHTIHSLAVVCFFMSFLTAPPTFARVYLSVIRGNFHLPLGLSGTAWIPLGIVGQSTAAAQVLAVGDTWKHVGVIYGYVMFTLGIPMFAYAAYKFWGSLPKIPDYTPGWWGSTFPTGTLCLGSHYLAASSGHAWWDSLSLIFLIILFCHWGVSAVRFLGWLSGVPRVSSK</sequence>
<feature type="transmembrane region" description="Helical" evidence="5">
    <location>
        <begin position="158"/>
        <end position="178"/>
    </location>
</feature>
<dbReference type="GO" id="GO:0016020">
    <property type="term" value="C:membrane"/>
    <property type="evidence" value="ECO:0007669"/>
    <property type="project" value="UniProtKB-SubCell"/>
</dbReference>
<dbReference type="RefSeq" id="WP_092285257.1">
    <property type="nucleotide sequence ID" value="NZ_FOPJ01000005.1"/>
</dbReference>
<feature type="transmembrane region" description="Helical" evidence="5">
    <location>
        <begin position="262"/>
        <end position="282"/>
    </location>
</feature>
<dbReference type="Gene3D" id="1.50.10.150">
    <property type="entry name" value="Voltage-dependent anion channel"/>
    <property type="match status" value="1"/>
</dbReference>
<keyword evidence="4 5" id="KW-0472">Membrane</keyword>
<evidence type="ECO:0000256" key="5">
    <source>
        <dbReference type="SAM" id="Phobius"/>
    </source>
</evidence>
<proteinExistence type="predicted"/>
<dbReference type="Pfam" id="PF03595">
    <property type="entry name" value="SLAC1"/>
    <property type="match status" value="1"/>
</dbReference>
<feature type="transmembrane region" description="Helical" evidence="5">
    <location>
        <begin position="71"/>
        <end position="91"/>
    </location>
</feature>
<feature type="transmembrane region" description="Helical" evidence="5">
    <location>
        <begin position="229"/>
        <end position="250"/>
    </location>
</feature>
<feature type="transmembrane region" description="Helical" evidence="5">
    <location>
        <begin position="126"/>
        <end position="146"/>
    </location>
</feature>
<organism evidence="6 7">
    <name type="scientific">Corynebacterium spheniscorum</name>
    <dbReference type="NCBI Taxonomy" id="185761"/>
    <lineage>
        <taxon>Bacteria</taxon>
        <taxon>Bacillati</taxon>
        <taxon>Actinomycetota</taxon>
        <taxon>Actinomycetes</taxon>
        <taxon>Mycobacteriales</taxon>
        <taxon>Corynebacteriaceae</taxon>
        <taxon>Corynebacterium</taxon>
    </lineage>
</organism>
<dbReference type="Proteomes" id="UP000199065">
    <property type="component" value="Unassembled WGS sequence"/>
</dbReference>
<name>A0A1I2SF10_9CORY</name>
<evidence type="ECO:0000256" key="4">
    <source>
        <dbReference type="ARBA" id="ARBA00023136"/>
    </source>
</evidence>
<comment type="subcellular location">
    <subcellularLocation>
        <location evidence="1">Membrane</location>
        <topology evidence="1">Multi-pass membrane protein</topology>
    </subcellularLocation>
</comment>
<dbReference type="EMBL" id="FOPJ01000005">
    <property type="protein sequence ID" value="SFG51415.1"/>
    <property type="molecule type" value="Genomic_DNA"/>
</dbReference>
<evidence type="ECO:0000256" key="1">
    <source>
        <dbReference type="ARBA" id="ARBA00004141"/>
    </source>
</evidence>
<feature type="transmembrane region" description="Helical" evidence="5">
    <location>
        <begin position="38"/>
        <end position="59"/>
    </location>
</feature>
<evidence type="ECO:0000313" key="6">
    <source>
        <dbReference type="EMBL" id="SFG51415.1"/>
    </source>
</evidence>
<dbReference type="STRING" id="185761.SAMN05660282_01112"/>
<accession>A0A1I2SF10</accession>
<keyword evidence="7" id="KW-1185">Reference proteome</keyword>
<evidence type="ECO:0000256" key="2">
    <source>
        <dbReference type="ARBA" id="ARBA00022692"/>
    </source>
</evidence>
<feature type="transmembrane region" description="Helical" evidence="5">
    <location>
        <begin position="97"/>
        <end position="114"/>
    </location>
</feature>
<dbReference type="GO" id="GO:0055085">
    <property type="term" value="P:transmembrane transport"/>
    <property type="evidence" value="ECO:0007669"/>
    <property type="project" value="InterPro"/>
</dbReference>
<evidence type="ECO:0000313" key="7">
    <source>
        <dbReference type="Proteomes" id="UP000199065"/>
    </source>
</evidence>
<gene>
    <name evidence="6" type="ORF">SAMN05660282_01112</name>
</gene>